<dbReference type="InterPro" id="IPR036874">
    <property type="entry name" value="Carbonic_anhydrase_sf"/>
</dbReference>
<accession>A0ABS7QNR8</accession>
<comment type="caution">
    <text evidence="1">The sequence shown here is derived from an EMBL/GenBank/DDBJ whole genome shotgun (WGS) entry which is preliminary data.</text>
</comment>
<sequence length="116" mass="12839">MVSRSANSYLTIGIAQTISGESRRAFRSALRASFVWRCWACARATSRWKLVCRSEGSGEAARSLPGDQVDNTVRAQIRLTVRQLRCDPLLAPLEAQGRMHVVGAYYSLDCGTVDFL</sequence>
<reference evidence="1 2" key="1">
    <citation type="submission" date="2021-08" db="EMBL/GenBank/DDBJ databases">
        <title>Streptomyces sp. PTM05 isolated from lichen.</title>
        <authorList>
            <person name="Somphong A."/>
            <person name="Phongsopitanun W."/>
            <person name="Tanasupawat S."/>
        </authorList>
    </citation>
    <scope>NUCLEOTIDE SEQUENCE [LARGE SCALE GENOMIC DNA]</scope>
    <source>
        <strain evidence="1 2">Ptm05</strain>
    </source>
</reference>
<dbReference type="Proteomes" id="UP001198565">
    <property type="component" value="Unassembled WGS sequence"/>
</dbReference>
<name>A0ABS7QNR8_9ACTN</name>
<gene>
    <name evidence="1" type="ORF">K7472_08200</name>
</gene>
<evidence type="ECO:0000313" key="1">
    <source>
        <dbReference type="EMBL" id="MBY8884827.1"/>
    </source>
</evidence>
<protein>
    <recommendedName>
        <fullName evidence="3">Carbonic anhydrase</fullName>
    </recommendedName>
</protein>
<dbReference type="SUPFAM" id="SSF53056">
    <property type="entry name" value="beta-carbonic anhydrase, cab"/>
    <property type="match status" value="1"/>
</dbReference>
<dbReference type="RefSeq" id="WP_222975602.1">
    <property type="nucleotide sequence ID" value="NZ_JAINVZ010000004.1"/>
</dbReference>
<proteinExistence type="predicted"/>
<evidence type="ECO:0000313" key="2">
    <source>
        <dbReference type="Proteomes" id="UP001198565"/>
    </source>
</evidence>
<dbReference type="EMBL" id="JAINVZ010000004">
    <property type="protein sequence ID" value="MBY8884827.1"/>
    <property type="molecule type" value="Genomic_DNA"/>
</dbReference>
<organism evidence="1 2">
    <name type="scientific">Streptantibioticus parmotrematis</name>
    <dbReference type="NCBI Taxonomy" id="2873249"/>
    <lineage>
        <taxon>Bacteria</taxon>
        <taxon>Bacillati</taxon>
        <taxon>Actinomycetota</taxon>
        <taxon>Actinomycetes</taxon>
        <taxon>Kitasatosporales</taxon>
        <taxon>Streptomycetaceae</taxon>
        <taxon>Streptantibioticus</taxon>
    </lineage>
</organism>
<dbReference type="Gene3D" id="3.40.1050.10">
    <property type="entry name" value="Carbonic anhydrase"/>
    <property type="match status" value="1"/>
</dbReference>
<evidence type="ECO:0008006" key="3">
    <source>
        <dbReference type="Google" id="ProtNLM"/>
    </source>
</evidence>
<keyword evidence="2" id="KW-1185">Reference proteome</keyword>